<gene>
    <name evidence="3" type="ORF">BDV95DRAFT_607081</name>
</gene>
<feature type="compositionally biased region" description="Basic and acidic residues" evidence="1">
    <location>
        <begin position="248"/>
        <end position="260"/>
    </location>
</feature>
<sequence>MPLHPENPYATANPYAAPNSYAAHPWQGSRSRPRTRISACKHLLLPLLIAFPLSILVFALEQVSNYILRANAPLGIVGIPESAFPPQSSSSNDTYLGLVIDSPIDGMPSNFIVATAVMASLFAAVSALAFWELRDGGAGSAARVTAWRWANVGVTVLNLALVVVCIVVVFLAESRNRREGLIPLMLAGKPVTRETLMCGAKDLKDWEGEDWVVVGCGSAVAGRWCLVPLLVASVALAGVCLGMGVRGKGKDGQKEGKGEEGVELGSV</sequence>
<evidence type="ECO:0000313" key="3">
    <source>
        <dbReference type="EMBL" id="KAF2871663.1"/>
    </source>
</evidence>
<evidence type="ECO:0000256" key="2">
    <source>
        <dbReference type="SAM" id="Phobius"/>
    </source>
</evidence>
<keyword evidence="4" id="KW-1185">Reference proteome</keyword>
<evidence type="ECO:0000256" key="1">
    <source>
        <dbReference type="SAM" id="MobiDB-lite"/>
    </source>
</evidence>
<organism evidence="3 4">
    <name type="scientific">Massariosphaeria phaeospora</name>
    <dbReference type="NCBI Taxonomy" id="100035"/>
    <lineage>
        <taxon>Eukaryota</taxon>
        <taxon>Fungi</taxon>
        <taxon>Dikarya</taxon>
        <taxon>Ascomycota</taxon>
        <taxon>Pezizomycotina</taxon>
        <taxon>Dothideomycetes</taxon>
        <taxon>Pleosporomycetidae</taxon>
        <taxon>Pleosporales</taxon>
        <taxon>Pleosporales incertae sedis</taxon>
        <taxon>Massariosphaeria</taxon>
    </lineage>
</organism>
<dbReference type="Proteomes" id="UP000481861">
    <property type="component" value="Unassembled WGS sequence"/>
</dbReference>
<dbReference type="AlphaFoldDB" id="A0A7C8MC00"/>
<reference evidence="3 4" key="1">
    <citation type="submission" date="2020-01" db="EMBL/GenBank/DDBJ databases">
        <authorList>
            <consortium name="DOE Joint Genome Institute"/>
            <person name="Haridas S."/>
            <person name="Albert R."/>
            <person name="Binder M."/>
            <person name="Bloem J."/>
            <person name="Labutti K."/>
            <person name="Salamov A."/>
            <person name="Andreopoulos B."/>
            <person name="Baker S.E."/>
            <person name="Barry K."/>
            <person name="Bills G."/>
            <person name="Bluhm B.H."/>
            <person name="Cannon C."/>
            <person name="Castanera R."/>
            <person name="Culley D.E."/>
            <person name="Daum C."/>
            <person name="Ezra D."/>
            <person name="Gonzalez J.B."/>
            <person name="Henrissat B."/>
            <person name="Kuo A."/>
            <person name="Liang C."/>
            <person name="Lipzen A."/>
            <person name="Lutzoni F."/>
            <person name="Magnuson J."/>
            <person name="Mondo S."/>
            <person name="Nolan M."/>
            <person name="Ohm R."/>
            <person name="Pangilinan J."/>
            <person name="Park H.-J.H."/>
            <person name="Ramirez L."/>
            <person name="Alfaro M."/>
            <person name="Sun H."/>
            <person name="Tritt A."/>
            <person name="Yoshinaga Y."/>
            <person name="Zwiers L.-H.L."/>
            <person name="Turgeon B.G."/>
            <person name="Goodwin S.B."/>
            <person name="Spatafora J.W."/>
            <person name="Crous P.W."/>
            <person name="Grigoriev I.V."/>
        </authorList>
    </citation>
    <scope>NUCLEOTIDE SEQUENCE [LARGE SCALE GENOMIC DNA]</scope>
    <source>
        <strain evidence="3 4">CBS 611.86</strain>
    </source>
</reference>
<keyword evidence="2" id="KW-0472">Membrane</keyword>
<feature type="transmembrane region" description="Helical" evidence="2">
    <location>
        <begin position="152"/>
        <end position="172"/>
    </location>
</feature>
<feature type="transmembrane region" description="Helical" evidence="2">
    <location>
        <begin position="111"/>
        <end position="131"/>
    </location>
</feature>
<dbReference type="EMBL" id="JAADJZ010000011">
    <property type="protein sequence ID" value="KAF2871663.1"/>
    <property type="molecule type" value="Genomic_DNA"/>
</dbReference>
<protein>
    <submittedName>
        <fullName evidence="3">Uncharacterized protein</fullName>
    </submittedName>
</protein>
<feature type="transmembrane region" description="Helical" evidence="2">
    <location>
        <begin position="221"/>
        <end position="245"/>
    </location>
</feature>
<keyword evidence="2" id="KW-1133">Transmembrane helix</keyword>
<accession>A0A7C8MC00</accession>
<name>A0A7C8MC00_9PLEO</name>
<proteinExistence type="predicted"/>
<evidence type="ECO:0000313" key="4">
    <source>
        <dbReference type="Proteomes" id="UP000481861"/>
    </source>
</evidence>
<feature type="transmembrane region" description="Helical" evidence="2">
    <location>
        <begin position="42"/>
        <end position="60"/>
    </location>
</feature>
<comment type="caution">
    <text evidence="3">The sequence shown here is derived from an EMBL/GenBank/DDBJ whole genome shotgun (WGS) entry which is preliminary data.</text>
</comment>
<keyword evidence="2" id="KW-0812">Transmembrane</keyword>
<feature type="region of interest" description="Disordered" evidence="1">
    <location>
        <begin position="247"/>
        <end position="267"/>
    </location>
</feature>